<dbReference type="AlphaFoldDB" id="A0A8H4AFA6"/>
<comment type="caution">
    <text evidence="1">The sequence shown here is derived from an EMBL/GenBank/DDBJ whole genome shotgun (WGS) entry which is preliminary data.</text>
</comment>
<evidence type="ECO:0000313" key="1">
    <source>
        <dbReference type="EMBL" id="KAF0488389.1"/>
    </source>
</evidence>
<accession>A0A8H4AFA6</accession>
<dbReference type="OrthoDB" id="2377301at2759"/>
<name>A0A8H4AFA6_GIGMA</name>
<dbReference type="EMBL" id="WTPW01000686">
    <property type="protein sequence ID" value="KAF0488389.1"/>
    <property type="molecule type" value="Genomic_DNA"/>
</dbReference>
<reference evidence="1 2" key="1">
    <citation type="journal article" date="2019" name="Environ. Microbiol.">
        <title>At the nexus of three kingdoms: the genome of the mycorrhizal fungus Gigaspora margarita provides insights into plant, endobacterial and fungal interactions.</title>
        <authorList>
            <person name="Venice F."/>
            <person name="Ghignone S."/>
            <person name="Salvioli di Fossalunga A."/>
            <person name="Amselem J."/>
            <person name="Novero M."/>
            <person name="Xianan X."/>
            <person name="Sedzielewska Toro K."/>
            <person name="Morin E."/>
            <person name="Lipzen A."/>
            <person name="Grigoriev I.V."/>
            <person name="Henrissat B."/>
            <person name="Martin F.M."/>
            <person name="Bonfante P."/>
        </authorList>
    </citation>
    <scope>NUCLEOTIDE SEQUENCE [LARGE SCALE GENOMIC DNA]</scope>
    <source>
        <strain evidence="1 2">BEG34</strain>
    </source>
</reference>
<dbReference type="Proteomes" id="UP000439903">
    <property type="component" value="Unassembled WGS sequence"/>
</dbReference>
<evidence type="ECO:0000313" key="2">
    <source>
        <dbReference type="Proteomes" id="UP000439903"/>
    </source>
</evidence>
<keyword evidence="2" id="KW-1185">Reference proteome</keyword>
<gene>
    <name evidence="1" type="ORF">F8M41_022296</name>
</gene>
<dbReference type="PANTHER" id="PTHR34415">
    <property type="entry name" value="INTEGRASE CATALYTIC DOMAIN-CONTAINING PROTEIN"/>
    <property type="match status" value="1"/>
</dbReference>
<dbReference type="PANTHER" id="PTHR34415:SF1">
    <property type="entry name" value="INTEGRASE CATALYTIC DOMAIN-CONTAINING PROTEIN"/>
    <property type="match status" value="1"/>
</dbReference>
<proteinExistence type="predicted"/>
<organism evidence="1 2">
    <name type="scientific">Gigaspora margarita</name>
    <dbReference type="NCBI Taxonomy" id="4874"/>
    <lineage>
        <taxon>Eukaryota</taxon>
        <taxon>Fungi</taxon>
        <taxon>Fungi incertae sedis</taxon>
        <taxon>Mucoromycota</taxon>
        <taxon>Glomeromycotina</taxon>
        <taxon>Glomeromycetes</taxon>
        <taxon>Diversisporales</taxon>
        <taxon>Gigasporaceae</taxon>
        <taxon>Gigaspora</taxon>
    </lineage>
</organism>
<sequence>MEYNLCFSDEKTNEVILTALKDLENTFFIEHSNSEENSKSDNDNNKEIFNIDDDINLDRLNKFEFVEIPENYIEDKIGYERFLARRAEFESLDKNMRDMVIKGQLIAFRKSESEDTKKGSTKTKKYSHFRYCYNNSIQVCHDTNLALAGVSHKYLESLVKHLREHGLEEQIHGNTGRAPKNMKRVEVNYSVACDVFMFLKNYLNIHGMPSPGRHFKELSMPIVFLPTSYNYASVYRDYVQASKNEYGNDVRIIAESMFTNIWKALLPLLQFMSPKSDLCETCEMMKMDIQYVTQHEKKLELTENYLAHLSHVQKERDYYNNNIVKAVEDGKRNQITVNSQIPFITFEGLAYIAYDWAQNVQIPYSPQQVGTLYFKSPRKVHLFSICNTGNFPNAQQTNYVIDEAEMPDDGKQEKGLPNIQKYHHFYFTSQYPGVVSYEDSLEDHYKTFTMRSFSFDTNVLPPTINTKPLSFKRQEEMYKEIAPHVDLPFRDITCPRPEELKTS</sequence>
<protein>
    <submittedName>
        <fullName evidence="1">Chaperonin: PROVISIONAL</fullName>
    </submittedName>
</protein>